<evidence type="ECO:0000256" key="2">
    <source>
        <dbReference type="SAM" id="Phobius"/>
    </source>
</evidence>
<dbReference type="EMBL" id="JAHLQT010027013">
    <property type="protein sequence ID" value="KAG7162807.1"/>
    <property type="molecule type" value="Genomic_DNA"/>
</dbReference>
<dbReference type="Proteomes" id="UP000747542">
    <property type="component" value="Unassembled WGS sequence"/>
</dbReference>
<organism evidence="3 4">
    <name type="scientific">Homarus americanus</name>
    <name type="common">American lobster</name>
    <dbReference type="NCBI Taxonomy" id="6706"/>
    <lineage>
        <taxon>Eukaryota</taxon>
        <taxon>Metazoa</taxon>
        <taxon>Ecdysozoa</taxon>
        <taxon>Arthropoda</taxon>
        <taxon>Crustacea</taxon>
        <taxon>Multicrustacea</taxon>
        <taxon>Malacostraca</taxon>
        <taxon>Eumalacostraca</taxon>
        <taxon>Eucarida</taxon>
        <taxon>Decapoda</taxon>
        <taxon>Pleocyemata</taxon>
        <taxon>Astacidea</taxon>
        <taxon>Nephropoidea</taxon>
        <taxon>Nephropidae</taxon>
        <taxon>Homarus</taxon>
    </lineage>
</organism>
<gene>
    <name evidence="3" type="ORF">Hamer_G022260</name>
</gene>
<feature type="transmembrane region" description="Helical" evidence="2">
    <location>
        <begin position="15"/>
        <end position="40"/>
    </location>
</feature>
<feature type="compositionally biased region" description="Polar residues" evidence="1">
    <location>
        <begin position="71"/>
        <end position="96"/>
    </location>
</feature>
<feature type="compositionally biased region" description="Gly residues" evidence="1">
    <location>
        <begin position="278"/>
        <end position="292"/>
    </location>
</feature>
<keyword evidence="2" id="KW-1133">Transmembrane helix</keyword>
<feature type="region of interest" description="Disordered" evidence="1">
    <location>
        <begin position="265"/>
        <end position="292"/>
    </location>
</feature>
<keyword evidence="4" id="KW-1185">Reference proteome</keyword>
<proteinExistence type="predicted"/>
<feature type="compositionally biased region" description="Low complexity" evidence="1">
    <location>
        <begin position="58"/>
        <end position="67"/>
    </location>
</feature>
<feature type="transmembrane region" description="Helical" evidence="2">
    <location>
        <begin position="178"/>
        <end position="201"/>
    </location>
</feature>
<feature type="transmembrane region" description="Helical" evidence="2">
    <location>
        <begin position="213"/>
        <end position="237"/>
    </location>
</feature>
<name>A0A8J5JR97_HOMAM</name>
<sequence>MVGVMTDPQNTNKNLISIGIGVGFGILFLLLLCALLYALYLRFRLKFSRINRKENLSPEEPLSPVPETSHGPPSTLSPSLTHNGTGNRTPELSPRITQPNFINEKQQTRSVSPANLLSTTALQNQSQSKSTFLNLPETTSTGLTFSSPVSFSLLLSLFNILPYFSSSFFLLLPSCSGWLVVVVVNIRLWLLLFLRLFLLFFRLRLTLLLFLRLFFLRLLFFYPRLLHLLPLFLSYLFSPPPGFHLLSYLCNCCCLGGAGRDGAELGGAGRERDRAGQGRQGGGGAGRGGDRQ</sequence>
<reference evidence="3" key="1">
    <citation type="journal article" date="2021" name="Sci. Adv.">
        <title>The American lobster genome reveals insights on longevity, neural, and immune adaptations.</title>
        <authorList>
            <person name="Polinski J.M."/>
            <person name="Zimin A.V."/>
            <person name="Clark K.F."/>
            <person name="Kohn A.B."/>
            <person name="Sadowski N."/>
            <person name="Timp W."/>
            <person name="Ptitsyn A."/>
            <person name="Khanna P."/>
            <person name="Romanova D.Y."/>
            <person name="Williams P."/>
            <person name="Greenwood S.J."/>
            <person name="Moroz L.L."/>
            <person name="Walt D.R."/>
            <person name="Bodnar A.G."/>
        </authorList>
    </citation>
    <scope>NUCLEOTIDE SEQUENCE</scope>
    <source>
        <strain evidence="3">GMGI-L3</strain>
    </source>
</reference>
<comment type="caution">
    <text evidence="3">The sequence shown here is derived from an EMBL/GenBank/DDBJ whole genome shotgun (WGS) entry which is preliminary data.</text>
</comment>
<feature type="transmembrane region" description="Helical" evidence="2">
    <location>
        <begin position="151"/>
        <end position="172"/>
    </location>
</feature>
<evidence type="ECO:0000313" key="4">
    <source>
        <dbReference type="Proteomes" id="UP000747542"/>
    </source>
</evidence>
<protein>
    <submittedName>
        <fullName evidence="3">Uncharacterized protein</fullName>
    </submittedName>
</protein>
<evidence type="ECO:0000256" key="1">
    <source>
        <dbReference type="SAM" id="MobiDB-lite"/>
    </source>
</evidence>
<accession>A0A8J5JR97</accession>
<evidence type="ECO:0000313" key="3">
    <source>
        <dbReference type="EMBL" id="KAG7162807.1"/>
    </source>
</evidence>
<keyword evidence="2" id="KW-0812">Transmembrane</keyword>
<feature type="region of interest" description="Disordered" evidence="1">
    <location>
        <begin position="56"/>
        <end position="96"/>
    </location>
</feature>
<dbReference type="AlphaFoldDB" id="A0A8J5JR97"/>
<keyword evidence="2" id="KW-0472">Membrane</keyword>